<accession>A0A5K3FE29</accession>
<reference evidence="2" key="1">
    <citation type="submission" date="2019-11" db="UniProtKB">
        <authorList>
            <consortium name="WormBaseParasite"/>
        </authorList>
    </citation>
    <scope>IDENTIFICATION</scope>
</reference>
<proteinExistence type="predicted"/>
<dbReference type="WBParaSite" id="MCU_007595-RA">
    <property type="protein sequence ID" value="MCU_007595-RA"/>
    <property type="gene ID" value="MCU_007595"/>
</dbReference>
<feature type="region of interest" description="Disordered" evidence="1">
    <location>
        <begin position="1"/>
        <end position="21"/>
    </location>
</feature>
<evidence type="ECO:0000256" key="1">
    <source>
        <dbReference type="SAM" id="MobiDB-lite"/>
    </source>
</evidence>
<sequence>MSFTSQTKATKSSGSLNGRSNVQPVVGIDQVLTLCRWDIREDVQEHLILRRFTLKVRFDLRRSCAPAALGVAGGRATQRSAPPPTGPVTPRRVPMDARLW</sequence>
<protein>
    <submittedName>
        <fullName evidence="2">C2 NT-type domain-containing protein</fullName>
    </submittedName>
</protein>
<dbReference type="AlphaFoldDB" id="A0A5K3FE29"/>
<feature type="region of interest" description="Disordered" evidence="1">
    <location>
        <begin position="71"/>
        <end position="100"/>
    </location>
</feature>
<organism evidence="2">
    <name type="scientific">Mesocestoides corti</name>
    <name type="common">Flatworm</name>
    <dbReference type="NCBI Taxonomy" id="53468"/>
    <lineage>
        <taxon>Eukaryota</taxon>
        <taxon>Metazoa</taxon>
        <taxon>Spiralia</taxon>
        <taxon>Lophotrochozoa</taxon>
        <taxon>Platyhelminthes</taxon>
        <taxon>Cestoda</taxon>
        <taxon>Eucestoda</taxon>
        <taxon>Cyclophyllidea</taxon>
        <taxon>Mesocestoididae</taxon>
        <taxon>Mesocestoides</taxon>
    </lineage>
</organism>
<name>A0A5K3FE29_MESCO</name>
<evidence type="ECO:0000313" key="2">
    <source>
        <dbReference type="WBParaSite" id="MCU_007595-RA"/>
    </source>
</evidence>